<dbReference type="InterPro" id="IPR046346">
    <property type="entry name" value="Aminoacid_DH-like_N_sf"/>
</dbReference>
<dbReference type="EMBL" id="FNOM01000005">
    <property type="protein sequence ID" value="SDX08330.1"/>
    <property type="molecule type" value="Genomic_DNA"/>
</dbReference>
<evidence type="ECO:0000256" key="9">
    <source>
        <dbReference type="RuleBase" id="RU004417"/>
    </source>
</evidence>
<reference evidence="11" key="1">
    <citation type="submission" date="2016-10" db="EMBL/GenBank/DDBJ databases">
        <authorList>
            <person name="de Groot N.N."/>
        </authorList>
    </citation>
    <scope>NUCLEOTIDE SEQUENCE [LARGE SCALE GENOMIC DNA]</scope>
    <source>
        <strain evidence="11">CGMCC 1.8894</strain>
    </source>
</reference>
<dbReference type="STRING" id="564137.SAMN04488238_105126"/>
<dbReference type="PRINTS" id="PR00082">
    <property type="entry name" value="GLFDHDRGNASE"/>
</dbReference>
<dbReference type="InterPro" id="IPR006097">
    <property type="entry name" value="Glu/Leu/Phe/Val/Trp_DH_dimer"/>
</dbReference>
<dbReference type="RefSeq" id="WP_092888591.1">
    <property type="nucleotide sequence ID" value="NZ_CP061502.1"/>
</dbReference>
<evidence type="ECO:0000259" key="10">
    <source>
        <dbReference type="SMART" id="SM00839"/>
    </source>
</evidence>
<dbReference type="Gene3D" id="3.40.50.10860">
    <property type="entry name" value="Leucine Dehydrogenase, chain A, domain 1"/>
    <property type="match status" value="1"/>
</dbReference>
<feature type="binding site" evidence="7">
    <location>
        <position position="118"/>
    </location>
    <ligand>
        <name>substrate</name>
    </ligand>
</feature>
<feature type="binding site" evidence="7">
    <location>
        <position position="244"/>
    </location>
    <ligand>
        <name>NAD(+)</name>
        <dbReference type="ChEBI" id="CHEBI:57540"/>
    </ligand>
</feature>
<feature type="binding site" evidence="7">
    <location>
        <position position="169"/>
    </location>
    <ligand>
        <name>substrate</name>
    </ligand>
</feature>
<dbReference type="PIRSF" id="PIRSF000185">
    <property type="entry name" value="Glu_DH"/>
    <property type="match status" value="1"/>
</dbReference>
<dbReference type="SUPFAM" id="SSF51735">
    <property type="entry name" value="NAD(P)-binding Rossmann-fold domains"/>
    <property type="match status" value="1"/>
</dbReference>
<dbReference type="SMART" id="SM00839">
    <property type="entry name" value="ELFV_dehydrog"/>
    <property type="match status" value="1"/>
</dbReference>
<evidence type="ECO:0000313" key="11">
    <source>
        <dbReference type="EMBL" id="SDX08330.1"/>
    </source>
</evidence>
<evidence type="ECO:0000256" key="3">
    <source>
        <dbReference type="ARBA" id="ARBA00023002"/>
    </source>
</evidence>
<dbReference type="GO" id="GO:0004354">
    <property type="term" value="F:glutamate dehydrogenase (NADP+) activity"/>
    <property type="evidence" value="ECO:0007669"/>
    <property type="project" value="UniProtKB-EC"/>
</dbReference>
<feature type="active site" description="Proton donor" evidence="6">
    <location>
        <position position="130"/>
    </location>
</feature>
<dbReference type="GO" id="GO:0006537">
    <property type="term" value="P:glutamate biosynthetic process"/>
    <property type="evidence" value="ECO:0007669"/>
    <property type="project" value="TreeGrafter"/>
</dbReference>
<evidence type="ECO:0000256" key="5">
    <source>
        <dbReference type="PIRNR" id="PIRNR000185"/>
    </source>
</evidence>
<proteinExistence type="inferred from homology"/>
<dbReference type="Gene3D" id="3.40.50.720">
    <property type="entry name" value="NAD(P)-binding Rossmann-like Domain"/>
    <property type="match status" value="1"/>
</dbReference>
<dbReference type="Gene3D" id="1.10.285.10">
    <property type="entry name" value="Glutamate Dehydrogenase, chain A, domain 3"/>
    <property type="match status" value="2"/>
</dbReference>
<dbReference type="SUPFAM" id="SSF53223">
    <property type="entry name" value="Aminoacid dehydrogenase-like, N-terminal domain"/>
    <property type="match status" value="1"/>
</dbReference>
<dbReference type="NCBIfam" id="NF006929">
    <property type="entry name" value="PRK09414.1"/>
    <property type="match status" value="1"/>
</dbReference>
<dbReference type="Pfam" id="PF00208">
    <property type="entry name" value="ELFV_dehydrog"/>
    <property type="match status" value="1"/>
</dbReference>
<evidence type="ECO:0000313" key="12">
    <source>
        <dbReference type="Proteomes" id="UP000198539"/>
    </source>
</evidence>
<comment type="catalytic activity">
    <reaction evidence="4">
        <text>L-glutamate + NADP(+) + H2O = 2-oxoglutarate + NH4(+) + NADPH + H(+)</text>
        <dbReference type="Rhea" id="RHEA:11612"/>
        <dbReference type="ChEBI" id="CHEBI:15377"/>
        <dbReference type="ChEBI" id="CHEBI:15378"/>
        <dbReference type="ChEBI" id="CHEBI:16810"/>
        <dbReference type="ChEBI" id="CHEBI:28938"/>
        <dbReference type="ChEBI" id="CHEBI:29985"/>
        <dbReference type="ChEBI" id="CHEBI:57783"/>
        <dbReference type="ChEBI" id="CHEBI:58349"/>
        <dbReference type="EC" id="1.4.1.4"/>
    </reaction>
</comment>
<dbReference type="InterPro" id="IPR006095">
    <property type="entry name" value="Glu/Leu/Phe/Val/Trp_DH"/>
</dbReference>
<dbReference type="FunFam" id="3.40.50.720:FF:000030">
    <property type="entry name" value="Glutamate dehydrogenase"/>
    <property type="match status" value="1"/>
</dbReference>
<evidence type="ECO:0000256" key="7">
    <source>
        <dbReference type="PIRSR" id="PIRSR000185-2"/>
    </source>
</evidence>
<dbReference type="OrthoDB" id="9803297at2"/>
<keyword evidence="7" id="KW-0520">NAD</keyword>
<feature type="binding site" evidence="7">
    <location>
        <position position="379"/>
    </location>
    <ligand>
        <name>substrate</name>
    </ligand>
</feature>
<accession>A0A1H2YT28</accession>
<name>A0A1H2YT28_9RHOB</name>
<dbReference type="InterPro" id="IPR014362">
    <property type="entry name" value="Glu_DH"/>
</dbReference>
<evidence type="ECO:0000256" key="8">
    <source>
        <dbReference type="PIRSR" id="PIRSR000185-3"/>
    </source>
</evidence>
<feature type="binding site" evidence="7">
    <location>
        <position position="213"/>
    </location>
    <ligand>
        <name>NAD(+)</name>
        <dbReference type="ChEBI" id="CHEBI:57540"/>
    </ligand>
</feature>
<comment type="similarity">
    <text evidence="1 5 9">Belongs to the Glu/Leu/Phe/Val dehydrogenases family.</text>
</comment>
<dbReference type="Pfam" id="PF02812">
    <property type="entry name" value="ELFV_dehydrog_N"/>
    <property type="match status" value="1"/>
</dbReference>
<protein>
    <recommendedName>
        <fullName evidence="5">Glutamate dehydrogenase</fullName>
    </recommendedName>
</protein>
<feature type="domain" description="Glutamate/phenylalanine/leucine/valine/L-tryptophan dehydrogenase C-terminal" evidence="10">
    <location>
        <begin position="206"/>
        <end position="448"/>
    </location>
</feature>
<dbReference type="GO" id="GO:0000166">
    <property type="term" value="F:nucleotide binding"/>
    <property type="evidence" value="ECO:0007669"/>
    <property type="project" value="UniProtKB-KW"/>
</dbReference>
<keyword evidence="7" id="KW-0547">Nucleotide-binding</keyword>
<dbReference type="GO" id="GO:0005829">
    <property type="term" value="C:cytosol"/>
    <property type="evidence" value="ECO:0007669"/>
    <property type="project" value="TreeGrafter"/>
</dbReference>
<dbReference type="AlphaFoldDB" id="A0A1H2YT28"/>
<comment type="subunit">
    <text evidence="2">Homohexamer.</text>
</comment>
<dbReference type="PANTHER" id="PTHR43571">
    <property type="entry name" value="NADP-SPECIFIC GLUTAMATE DEHYDROGENASE 1-RELATED"/>
    <property type="match status" value="1"/>
</dbReference>
<evidence type="ECO:0000256" key="1">
    <source>
        <dbReference type="ARBA" id="ARBA00006382"/>
    </source>
</evidence>
<dbReference type="InterPro" id="IPR006096">
    <property type="entry name" value="Glu/Leu/Phe/Val/Trp_DH_C"/>
</dbReference>
<keyword evidence="12" id="KW-1185">Reference proteome</keyword>
<evidence type="ECO:0000256" key="2">
    <source>
        <dbReference type="ARBA" id="ARBA00011643"/>
    </source>
</evidence>
<dbReference type="Proteomes" id="UP000198539">
    <property type="component" value="Unassembled WGS sequence"/>
</dbReference>
<feature type="binding site" evidence="7">
    <location>
        <position position="115"/>
    </location>
    <ligand>
        <name>substrate</name>
    </ligand>
</feature>
<dbReference type="InterPro" id="IPR050724">
    <property type="entry name" value="Glu_Leu_Phe_Val_DH"/>
</dbReference>
<dbReference type="InterPro" id="IPR036291">
    <property type="entry name" value="NAD(P)-bd_dom_sf"/>
</dbReference>
<evidence type="ECO:0000256" key="6">
    <source>
        <dbReference type="PIRSR" id="PIRSR000185-1"/>
    </source>
</evidence>
<feature type="binding site" evidence="7">
    <location>
        <position position="94"/>
    </location>
    <ligand>
        <name>substrate</name>
    </ligand>
</feature>
<organism evidence="11 12">
    <name type="scientific">Roseicitreum antarcticum</name>
    <dbReference type="NCBI Taxonomy" id="564137"/>
    <lineage>
        <taxon>Bacteria</taxon>
        <taxon>Pseudomonadati</taxon>
        <taxon>Pseudomonadota</taxon>
        <taxon>Alphaproteobacteria</taxon>
        <taxon>Rhodobacterales</taxon>
        <taxon>Paracoccaceae</taxon>
        <taxon>Roseicitreum</taxon>
    </lineage>
</organism>
<gene>
    <name evidence="11" type="ORF">SAMN04488238_105126</name>
</gene>
<dbReference type="PANTHER" id="PTHR43571:SF1">
    <property type="entry name" value="NADP-SPECIFIC GLUTAMATE DEHYDROGENASE 1-RELATED"/>
    <property type="match status" value="1"/>
</dbReference>
<feature type="site" description="Important for catalysis" evidence="8">
    <location>
        <position position="170"/>
    </location>
</feature>
<evidence type="ECO:0000256" key="4">
    <source>
        <dbReference type="ARBA" id="ARBA00048584"/>
    </source>
</evidence>
<sequence>MKDRTETLVDTFMSGFADRHAHEPEFLQAVQEVAQDVLTIEKANSEYAQARVLERLAEADRIIGFRVTWRDDAGAVQINKGWRVQQTNLLGPYKGGLRWAASVTPSVLKFLAFEQAFKNALTGLPLGAAKGGADFDPRGRSDAEVERFAMAFMAELAAHIGPERDVPAGDIGVGAREVGYLTRAWMQHARRWGGALTGKPLSLGGSPMRAQATGYGLMYFTQAMLAEQSDGIEGKRVAISGRGNVAQHAARKAMQMGAKVITLSGRAGTWVAEDGMRTEAVDWVLDAPGDGSATPPAALGLRFLAGQRPWGQGPDIALPCATQNEVGLADARALVDSGCRYLAEGANMPLSADAEAHLAGAGVIQAPGKASNAGGVAMSGLEMQQNAGFARWSPEELDRQLCAIMCDIHARLKAERTNCPTPSGAVDYRRAANVAGYRTLARAMVAGGVI</sequence>
<keyword evidence="3 5" id="KW-0560">Oxidoreductase</keyword>